<dbReference type="Pfam" id="PF00293">
    <property type="entry name" value="NUDIX"/>
    <property type="match status" value="1"/>
</dbReference>
<gene>
    <name evidence="4" type="ORF">QNH46_02620</name>
</gene>
<dbReference type="RefSeq" id="WP_283926796.1">
    <property type="nucleotide sequence ID" value="NZ_CP126084.1"/>
</dbReference>
<feature type="domain" description="Nudix hydrolase" evidence="3">
    <location>
        <begin position="19"/>
        <end position="168"/>
    </location>
</feature>
<keyword evidence="2 4" id="KW-0378">Hydrolase</keyword>
<dbReference type="Proteomes" id="UP001177943">
    <property type="component" value="Chromosome"/>
</dbReference>
<dbReference type="PANTHER" id="PTHR11839:SF18">
    <property type="entry name" value="NUDIX HYDROLASE DOMAIN-CONTAINING PROTEIN"/>
    <property type="match status" value="1"/>
</dbReference>
<dbReference type="GO" id="GO:0006753">
    <property type="term" value="P:nucleoside phosphate metabolic process"/>
    <property type="evidence" value="ECO:0007669"/>
    <property type="project" value="TreeGrafter"/>
</dbReference>
<dbReference type="Gene3D" id="3.90.79.10">
    <property type="entry name" value="Nucleoside Triphosphate Pyrophosphohydrolase"/>
    <property type="match status" value="1"/>
</dbReference>
<dbReference type="InterPro" id="IPR020084">
    <property type="entry name" value="NUDIX_hydrolase_CS"/>
</dbReference>
<evidence type="ECO:0000259" key="3">
    <source>
        <dbReference type="PROSITE" id="PS51462"/>
    </source>
</evidence>
<organism evidence="4 5">
    <name type="scientific">Paenibacillus woosongensis</name>
    <dbReference type="NCBI Taxonomy" id="307580"/>
    <lineage>
        <taxon>Bacteria</taxon>
        <taxon>Bacillati</taxon>
        <taxon>Bacillota</taxon>
        <taxon>Bacilli</taxon>
        <taxon>Bacillales</taxon>
        <taxon>Paenibacillaceae</taxon>
        <taxon>Paenibacillus</taxon>
    </lineage>
</organism>
<comment type="cofactor">
    <cofactor evidence="1">
        <name>Mg(2+)</name>
        <dbReference type="ChEBI" id="CHEBI:18420"/>
    </cofactor>
</comment>
<dbReference type="AlphaFoldDB" id="A0AA95L1A7"/>
<dbReference type="SUPFAM" id="SSF55811">
    <property type="entry name" value="Nudix"/>
    <property type="match status" value="1"/>
</dbReference>
<dbReference type="PROSITE" id="PS00893">
    <property type="entry name" value="NUDIX_BOX"/>
    <property type="match status" value="1"/>
</dbReference>
<dbReference type="EC" id="3.6.-.-" evidence="4"/>
<dbReference type="InterPro" id="IPR000086">
    <property type="entry name" value="NUDIX_hydrolase_dom"/>
</dbReference>
<dbReference type="EMBL" id="CP126084">
    <property type="protein sequence ID" value="WHX49599.1"/>
    <property type="molecule type" value="Genomic_DNA"/>
</dbReference>
<dbReference type="InterPro" id="IPR015797">
    <property type="entry name" value="NUDIX_hydrolase-like_dom_sf"/>
</dbReference>
<dbReference type="PROSITE" id="PS51462">
    <property type="entry name" value="NUDIX"/>
    <property type="match status" value="1"/>
</dbReference>
<dbReference type="GO" id="GO:0019693">
    <property type="term" value="P:ribose phosphate metabolic process"/>
    <property type="evidence" value="ECO:0007669"/>
    <property type="project" value="TreeGrafter"/>
</dbReference>
<evidence type="ECO:0000313" key="4">
    <source>
        <dbReference type="EMBL" id="WHX49599.1"/>
    </source>
</evidence>
<dbReference type="GO" id="GO:0016787">
    <property type="term" value="F:hydrolase activity"/>
    <property type="evidence" value="ECO:0007669"/>
    <property type="project" value="UniProtKB-KW"/>
</dbReference>
<evidence type="ECO:0000256" key="1">
    <source>
        <dbReference type="ARBA" id="ARBA00001946"/>
    </source>
</evidence>
<evidence type="ECO:0000313" key="5">
    <source>
        <dbReference type="Proteomes" id="UP001177943"/>
    </source>
</evidence>
<reference evidence="4" key="1">
    <citation type="submission" date="2023-05" db="EMBL/GenBank/DDBJ databases">
        <title>Comparative genomics of Bacillaceae isolates and their secondary metabolite potential.</title>
        <authorList>
            <person name="Song L."/>
            <person name="Nielsen L.J."/>
            <person name="Mohite O."/>
            <person name="Xu X."/>
            <person name="Weber T."/>
            <person name="Kovacs A.T."/>
        </authorList>
    </citation>
    <scope>NUCLEOTIDE SEQUENCE</scope>
    <source>
        <strain evidence="4">B2_4</strain>
    </source>
</reference>
<evidence type="ECO:0000256" key="2">
    <source>
        <dbReference type="ARBA" id="ARBA00022801"/>
    </source>
</evidence>
<protein>
    <submittedName>
        <fullName evidence="4">NUDIX hydrolase</fullName>
        <ecNumber evidence="4">3.6.-.-</ecNumber>
    </submittedName>
</protein>
<dbReference type="KEGG" id="pwn:QNH46_02620"/>
<dbReference type="PANTHER" id="PTHR11839">
    <property type="entry name" value="UDP/ADP-SUGAR PYROPHOSPHATASE"/>
    <property type="match status" value="1"/>
</dbReference>
<name>A0AA95L1A7_9BACL</name>
<accession>A0AA95L1A7</accession>
<dbReference type="CDD" id="cd03424">
    <property type="entry name" value="NUDIX_ADPRase_Nudt5_UGPPase_Nudt14"/>
    <property type="match status" value="1"/>
</dbReference>
<sequence>MNFRVDSIVVREKGDLTVLLRKNGNMIVEDELGKIYTLSENNQAVVILAKQSDSFIFVQQFRRAVNDFVIQLPGGMVELGEDLEAAVRREFLEEVGGQCGAIQYLGSLTPASWISNVMTHVFYTDDVIDIADQQLEEYEHIKVLKISVEETLNMIEGSKINDSEVAYAILQGILKGLIKV</sequence>
<proteinExistence type="predicted"/>